<dbReference type="GO" id="GO:0008076">
    <property type="term" value="C:voltage-gated potassium channel complex"/>
    <property type="evidence" value="ECO:0007669"/>
    <property type="project" value="InterPro"/>
</dbReference>
<feature type="coiled-coil region" evidence="12">
    <location>
        <begin position="206"/>
        <end position="240"/>
    </location>
</feature>
<proteinExistence type="predicted"/>
<organism evidence="15 16">
    <name type="scientific">Lactiplantibacillus garii</name>
    <dbReference type="NCBI Taxonomy" id="2306423"/>
    <lineage>
        <taxon>Bacteria</taxon>
        <taxon>Bacillati</taxon>
        <taxon>Bacillota</taxon>
        <taxon>Bacilli</taxon>
        <taxon>Lactobacillales</taxon>
        <taxon>Lactobacillaceae</taxon>
        <taxon>Lactiplantibacillus</taxon>
    </lineage>
</organism>
<evidence type="ECO:0000256" key="13">
    <source>
        <dbReference type="SAM" id="Phobius"/>
    </source>
</evidence>
<dbReference type="Pfam" id="PF00520">
    <property type="entry name" value="Ion_trans"/>
    <property type="match status" value="1"/>
</dbReference>
<evidence type="ECO:0000256" key="7">
    <source>
        <dbReference type="ARBA" id="ARBA00022958"/>
    </source>
</evidence>
<comment type="subcellular location">
    <subcellularLocation>
        <location evidence="1">Membrane</location>
        <topology evidence="1">Multi-pass membrane protein</topology>
    </subcellularLocation>
</comment>
<feature type="transmembrane region" description="Helical" evidence="13">
    <location>
        <begin position="7"/>
        <end position="28"/>
    </location>
</feature>
<dbReference type="RefSeq" id="WP_125072926.1">
    <property type="nucleotide sequence ID" value="NZ_QWZQ01000039.1"/>
</dbReference>
<dbReference type="Gene3D" id="1.10.287.70">
    <property type="match status" value="1"/>
</dbReference>
<gene>
    <name evidence="15" type="ORF">D1831_10760</name>
</gene>
<evidence type="ECO:0000313" key="15">
    <source>
        <dbReference type="EMBL" id="RRK09782.1"/>
    </source>
</evidence>
<dbReference type="Gene3D" id="1.20.120.350">
    <property type="entry name" value="Voltage-gated potassium channels. Chain C"/>
    <property type="match status" value="1"/>
</dbReference>
<keyword evidence="12" id="KW-0175">Coiled coil</keyword>
<keyword evidence="3" id="KW-0633">Potassium transport</keyword>
<dbReference type="GO" id="GO:0001508">
    <property type="term" value="P:action potential"/>
    <property type="evidence" value="ECO:0007669"/>
    <property type="project" value="TreeGrafter"/>
</dbReference>
<evidence type="ECO:0000256" key="1">
    <source>
        <dbReference type="ARBA" id="ARBA00004141"/>
    </source>
</evidence>
<dbReference type="InterPro" id="IPR005821">
    <property type="entry name" value="Ion_trans_dom"/>
</dbReference>
<dbReference type="GO" id="GO:0005249">
    <property type="term" value="F:voltage-gated potassium channel activity"/>
    <property type="evidence" value="ECO:0007669"/>
    <property type="project" value="InterPro"/>
</dbReference>
<dbReference type="AlphaFoldDB" id="A0A426D5A4"/>
<keyword evidence="11" id="KW-0407">Ion channel</keyword>
<feature type="transmembrane region" description="Helical" evidence="13">
    <location>
        <begin position="126"/>
        <end position="148"/>
    </location>
</feature>
<evidence type="ECO:0000256" key="2">
    <source>
        <dbReference type="ARBA" id="ARBA00022448"/>
    </source>
</evidence>
<keyword evidence="16" id="KW-1185">Reference proteome</keyword>
<dbReference type="InterPro" id="IPR027359">
    <property type="entry name" value="Volt_channel_dom_sf"/>
</dbReference>
<name>A0A426D5A4_9LACO</name>
<dbReference type="EMBL" id="QWZQ01000039">
    <property type="protein sequence ID" value="RRK09782.1"/>
    <property type="molecule type" value="Genomic_DNA"/>
</dbReference>
<dbReference type="InterPro" id="IPR028325">
    <property type="entry name" value="VG_K_chnl"/>
</dbReference>
<dbReference type="PRINTS" id="PR00169">
    <property type="entry name" value="KCHANNEL"/>
</dbReference>
<evidence type="ECO:0000256" key="6">
    <source>
        <dbReference type="ARBA" id="ARBA00022882"/>
    </source>
</evidence>
<keyword evidence="7" id="KW-0630">Potassium</keyword>
<evidence type="ECO:0000256" key="4">
    <source>
        <dbReference type="ARBA" id="ARBA00022692"/>
    </source>
</evidence>
<keyword evidence="6" id="KW-0851">Voltage-gated channel</keyword>
<evidence type="ECO:0000256" key="3">
    <source>
        <dbReference type="ARBA" id="ARBA00022538"/>
    </source>
</evidence>
<sequence length="251" mass="28844">MKHAYKIYELIIALLALFSIAMTIFDFAGTINLATAPWNVLNDAILIVFTFDYVTRLIAARDKLKFFKHNIFDLLAIIPFSSVFSFFRLSRLVRVMQLFRIFKLVRLIGFIGKAQHQLKRFGRTNGFMYLLWACIALLLVSATVYAIAENVSWGNAFWWAIVTATTVGYGDLSPHTWVGRAAAILLMIVGVGFIGILTSTIVNFFGRDQETKFDKLYNQMKKLEEQNNRMEAELKSLKKHQDYLNHRSKQP</sequence>
<reference evidence="15 16" key="1">
    <citation type="submission" date="2018-08" db="EMBL/GenBank/DDBJ databases">
        <title>Genome Lactobacillus garii FI11369.</title>
        <authorList>
            <person name="Diaz M."/>
            <person name="Narbad A."/>
        </authorList>
    </citation>
    <scope>NUCLEOTIDE SEQUENCE [LARGE SCALE GENOMIC DNA]</scope>
    <source>
        <strain evidence="15 16">FI11369</strain>
    </source>
</reference>
<dbReference type="SUPFAM" id="SSF81324">
    <property type="entry name" value="Voltage-gated potassium channels"/>
    <property type="match status" value="1"/>
</dbReference>
<evidence type="ECO:0000259" key="14">
    <source>
        <dbReference type="Pfam" id="PF00520"/>
    </source>
</evidence>
<keyword evidence="8 13" id="KW-1133">Transmembrane helix</keyword>
<evidence type="ECO:0000256" key="12">
    <source>
        <dbReference type="SAM" id="Coils"/>
    </source>
</evidence>
<evidence type="ECO:0000256" key="9">
    <source>
        <dbReference type="ARBA" id="ARBA00023065"/>
    </source>
</evidence>
<keyword evidence="4 13" id="KW-0812">Transmembrane</keyword>
<evidence type="ECO:0000256" key="10">
    <source>
        <dbReference type="ARBA" id="ARBA00023136"/>
    </source>
</evidence>
<evidence type="ECO:0000256" key="8">
    <source>
        <dbReference type="ARBA" id="ARBA00022989"/>
    </source>
</evidence>
<keyword evidence="2" id="KW-0813">Transport</keyword>
<dbReference type="PANTHER" id="PTHR11537">
    <property type="entry name" value="VOLTAGE-GATED POTASSIUM CHANNEL"/>
    <property type="match status" value="1"/>
</dbReference>
<dbReference type="Proteomes" id="UP000283633">
    <property type="component" value="Unassembled WGS sequence"/>
</dbReference>
<dbReference type="OrthoDB" id="9785285at2"/>
<accession>A0A426D5A4</accession>
<evidence type="ECO:0000313" key="16">
    <source>
        <dbReference type="Proteomes" id="UP000283633"/>
    </source>
</evidence>
<dbReference type="PANTHER" id="PTHR11537:SF254">
    <property type="entry name" value="POTASSIUM VOLTAGE-GATED CHANNEL PROTEIN SHAB"/>
    <property type="match status" value="1"/>
</dbReference>
<evidence type="ECO:0000256" key="11">
    <source>
        <dbReference type="ARBA" id="ARBA00023303"/>
    </source>
</evidence>
<feature type="transmembrane region" description="Helical" evidence="13">
    <location>
        <begin position="181"/>
        <end position="205"/>
    </location>
</feature>
<evidence type="ECO:0000256" key="5">
    <source>
        <dbReference type="ARBA" id="ARBA00022826"/>
    </source>
</evidence>
<keyword evidence="9" id="KW-0406">Ion transport</keyword>
<comment type="caution">
    <text evidence="15">The sequence shown here is derived from an EMBL/GenBank/DDBJ whole genome shotgun (WGS) entry which is preliminary data.</text>
</comment>
<feature type="domain" description="Ion transport" evidence="14">
    <location>
        <begin position="5"/>
        <end position="211"/>
    </location>
</feature>
<keyword evidence="5" id="KW-0631">Potassium channel</keyword>
<protein>
    <submittedName>
        <fullName evidence="15">Ion transporter</fullName>
    </submittedName>
</protein>
<keyword evidence="10 13" id="KW-0472">Membrane</keyword>
<feature type="transmembrane region" description="Helical" evidence="13">
    <location>
        <begin position="71"/>
        <end position="89"/>
    </location>
</feature>